<dbReference type="EMBL" id="QNRR01000007">
    <property type="protein sequence ID" value="RBP41367.1"/>
    <property type="molecule type" value="Genomic_DNA"/>
</dbReference>
<dbReference type="AlphaFoldDB" id="A0A366HFR3"/>
<dbReference type="Proteomes" id="UP000253426">
    <property type="component" value="Unassembled WGS sequence"/>
</dbReference>
<dbReference type="GO" id="GO:0030151">
    <property type="term" value="F:molybdenum ion binding"/>
    <property type="evidence" value="ECO:0007669"/>
    <property type="project" value="InterPro"/>
</dbReference>
<sequence>MQILSVNVAMPRVIEINGKAVPTGIYKEPVTGPVELRKLGLAGDGQADLTVHGGEHQAVYAYPIEHYPHWAKFLGAESLAHGTFGENLTTSGLVETEVCIGDVHRMGNVLLQVTCERLPCFKFAHKVGRPDILKPFLQSGHSGFYYKVLQEGTLAMGDTIEIVEQHPLRVTVRDLLGVHRLNEEATETLEKLLTIEALAPIVRKDLEKRLAA</sequence>
<dbReference type="PROSITE" id="PS51340">
    <property type="entry name" value="MOSC"/>
    <property type="match status" value="1"/>
</dbReference>
<name>A0A366HFR3_9BACT</name>
<organism evidence="2 3">
    <name type="scientific">Roseimicrobium gellanilyticum</name>
    <dbReference type="NCBI Taxonomy" id="748857"/>
    <lineage>
        <taxon>Bacteria</taxon>
        <taxon>Pseudomonadati</taxon>
        <taxon>Verrucomicrobiota</taxon>
        <taxon>Verrucomicrobiia</taxon>
        <taxon>Verrucomicrobiales</taxon>
        <taxon>Verrucomicrobiaceae</taxon>
        <taxon>Roseimicrobium</taxon>
    </lineage>
</organism>
<evidence type="ECO:0000313" key="3">
    <source>
        <dbReference type="Proteomes" id="UP000253426"/>
    </source>
</evidence>
<dbReference type="SUPFAM" id="SSF50800">
    <property type="entry name" value="PK beta-barrel domain-like"/>
    <property type="match status" value="1"/>
</dbReference>
<dbReference type="RefSeq" id="WP_113960001.1">
    <property type="nucleotide sequence ID" value="NZ_QNRR01000007.1"/>
</dbReference>
<dbReference type="PANTHER" id="PTHR30212:SF2">
    <property type="entry name" value="PROTEIN YIIM"/>
    <property type="match status" value="1"/>
</dbReference>
<keyword evidence="3" id="KW-1185">Reference proteome</keyword>
<dbReference type="PANTHER" id="PTHR30212">
    <property type="entry name" value="PROTEIN YIIM"/>
    <property type="match status" value="1"/>
</dbReference>
<dbReference type="GO" id="GO:0030170">
    <property type="term" value="F:pyridoxal phosphate binding"/>
    <property type="evidence" value="ECO:0007669"/>
    <property type="project" value="InterPro"/>
</dbReference>
<dbReference type="OrthoDB" id="9786134at2"/>
<protein>
    <submittedName>
        <fullName evidence="2">MOSC domain-containing protein YiiM</fullName>
    </submittedName>
</protein>
<dbReference type="Gene3D" id="2.40.33.20">
    <property type="entry name" value="PK beta-barrel domain-like"/>
    <property type="match status" value="1"/>
</dbReference>
<proteinExistence type="predicted"/>
<evidence type="ECO:0000313" key="2">
    <source>
        <dbReference type="EMBL" id="RBP41367.1"/>
    </source>
</evidence>
<dbReference type="Pfam" id="PF03473">
    <property type="entry name" value="MOSC"/>
    <property type="match status" value="1"/>
</dbReference>
<feature type="domain" description="MOSC" evidence="1">
    <location>
        <begin position="28"/>
        <end position="163"/>
    </location>
</feature>
<reference evidence="2 3" key="1">
    <citation type="submission" date="2018-06" db="EMBL/GenBank/DDBJ databases">
        <title>Genomic Encyclopedia of Type Strains, Phase IV (KMG-IV): sequencing the most valuable type-strain genomes for metagenomic binning, comparative biology and taxonomic classification.</title>
        <authorList>
            <person name="Goeker M."/>
        </authorList>
    </citation>
    <scope>NUCLEOTIDE SEQUENCE [LARGE SCALE GENOMIC DNA]</scope>
    <source>
        <strain evidence="2 3">DSM 25532</strain>
    </source>
</reference>
<dbReference type="InterPro" id="IPR011037">
    <property type="entry name" value="Pyrv_Knase-like_insert_dom_sf"/>
</dbReference>
<gene>
    <name evidence="2" type="ORF">DES53_107198</name>
</gene>
<accession>A0A366HFR3</accession>
<dbReference type="InterPro" id="IPR052353">
    <property type="entry name" value="Benzoxazolinone_Detox_Enz"/>
</dbReference>
<comment type="caution">
    <text evidence="2">The sequence shown here is derived from an EMBL/GenBank/DDBJ whole genome shotgun (WGS) entry which is preliminary data.</text>
</comment>
<dbReference type="GO" id="GO:0003824">
    <property type="term" value="F:catalytic activity"/>
    <property type="evidence" value="ECO:0007669"/>
    <property type="project" value="InterPro"/>
</dbReference>
<evidence type="ECO:0000259" key="1">
    <source>
        <dbReference type="PROSITE" id="PS51340"/>
    </source>
</evidence>
<dbReference type="InterPro" id="IPR005302">
    <property type="entry name" value="MoCF_Sase_C"/>
</dbReference>